<gene>
    <name evidence="1" type="ORF">RchiOBHm_Chr7g0230991</name>
</gene>
<dbReference type="Gramene" id="PRQ20698">
    <property type="protein sequence ID" value="PRQ20698"/>
    <property type="gene ID" value="RchiOBHm_Chr7g0230991"/>
</dbReference>
<dbReference type="AlphaFoldDB" id="A0A2P6PFL2"/>
<dbReference type="EMBL" id="PDCK01000045">
    <property type="protein sequence ID" value="PRQ20698.1"/>
    <property type="molecule type" value="Genomic_DNA"/>
</dbReference>
<organism evidence="1 2">
    <name type="scientific">Rosa chinensis</name>
    <name type="common">China rose</name>
    <dbReference type="NCBI Taxonomy" id="74649"/>
    <lineage>
        <taxon>Eukaryota</taxon>
        <taxon>Viridiplantae</taxon>
        <taxon>Streptophyta</taxon>
        <taxon>Embryophyta</taxon>
        <taxon>Tracheophyta</taxon>
        <taxon>Spermatophyta</taxon>
        <taxon>Magnoliopsida</taxon>
        <taxon>eudicotyledons</taxon>
        <taxon>Gunneridae</taxon>
        <taxon>Pentapetalae</taxon>
        <taxon>rosids</taxon>
        <taxon>fabids</taxon>
        <taxon>Rosales</taxon>
        <taxon>Rosaceae</taxon>
        <taxon>Rosoideae</taxon>
        <taxon>Rosoideae incertae sedis</taxon>
        <taxon>Rosa</taxon>
    </lineage>
</organism>
<evidence type="ECO:0000313" key="1">
    <source>
        <dbReference type="EMBL" id="PRQ20698.1"/>
    </source>
</evidence>
<name>A0A2P6PFL2_ROSCH</name>
<proteinExistence type="predicted"/>
<keyword evidence="2" id="KW-1185">Reference proteome</keyword>
<accession>A0A2P6PFL2</accession>
<comment type="caution">
    <text evidence="1">The sequence shown here is derived from an EMBL/GenBank/DDBJ whole genome shotgun (WGS) entry which is preliminary data.</text>
</comment>
<evidence type="ECO:0000313" key="2">
    <source>
        <dbReference type="Proteomes" id="UP000238479"/>
    </source>
</evidence>
<reference evidence="1 2" key="1">
    <citation type="journal article" date="2018" name="Nat. Genet.">
        <title>The Rosa genome provides new insights in the design of modern roses.</title>
        <authorList>
            <person name="Bendahmane M."/>
        </authorList>
    </citation>
    <scope>NUCLEOTIDE SEQUENCE [LARGE SCALE GENOMIC DNA]</scope>
    <source>
        <strain evidence="2">cv. Old Blush</strain>
    </source>
</reference>
<sequence>MFLKRLCETTSLSSHTGRINVKENRENHLPQCSSALHNLHQLLQTPTRIPIPLREDDHSDSRPLDCPHQFGCYVFPSSEFVVVNEGVDSGLFQCRVEVAREAVACVFASEAQEHVIHPMS</sequence>
<dbReference type="Proteomes" id="UP000238479">
    <property type="component" value="Chromosome 7"/>
</dbReference>
<protein>
    <submittedName>
        <fullName evidence="1">Uncharacterized protein</fullName>
    </submittedName>
</protein>